<accession>A0A4R4SW66</accession>
<dbReference type="OrthoDB" id="5298546at2"/>
<feature type="domain" description="Radical SAM core" evidence="9">
    <location>
        <begin position="240"/>
        <end position="463"/>
    </location>
</feature>
<dbReference type="InterPro" id="IPR006638">
    <property type="entry name" value="Elp3/MiaA/NifB-like_rSAM"/>
</dbReference>
<dbReference type="SUPFAM" id="SSF102114">
    <property type="entry name" value="Radical SAM enzymes"/>
    <property type="match status" value="1"/>
</dbReference>
<dbReference type="InterPro" id="IPR006158">
    <property type="entry name" value="Cobalamin-bd"/>
</dbReference>
<dbReference type="SFLD" id="SFLDG01082">
    <property type="entry name" value="B12-binding_domain_containing"/>
    <property type="match status" value="1"/>
</dbReference>
<dbReference type="GO" id="GO:0051539">
    <property type="term" value="F:4 iron, 4 sulfur cluster binding"/>
    <property type="evidence" value="ECO:0007669"/>
    <property type="project" value="UniProtKB-KW"/>
</dbReference>
<keyword evidence="7" id="KW-0411">Iron-sulfur</keyword>
<dbReference type="EMBL" id="SMKI01000375">
    <property type="protein sequence ID" value="TDC68461.1"/>
    <property type="molecule type" value="Genomic_DNA"/>
</dbReference>
<keyword evidence="11" id="KW-1185">Reference proteome</keyword>
<dbReference type="RefSeq" id="WP_132820835.1">
    <property type="nucleotide sequence ID" value="NZ_SMKI01000375.1"/>
</dbReference>
<evidence type="ECO:0000256" key="1">
    <source>
        <dbReference type="ARBA" id="ARBA00001966"/>
    </source>
</evidence>
<gene>
    <name evidence="10" type="ORF">E1283_27335</name>
</gene>
<dbReference type="Gene3D" id="3.80.30.20">
    <property type="entry name" value="tm_1862 like domain"/>
    <property type="match status" value="1"/>
</dbReference>
<dbReference type="InterPro" id="IPR051198">
    <property type="entry name" value="BchE-like"/>
</dbReference>
<evidence type="ECO:0000256" key="7">
    <source>
        <dbReference type="ARBA" id="ARBA00023014"/>
    </source>
</evidence>
<feature type="domain" description="B12-binding" evidence="8">
    <location>
        <begin position="128"/>
        <end position="206"/>
    </location>
</feature>
<keyword evidence="5" id="KW-0479">Metal-binding</keyword>
<name>A0A4R4SW66_9ACTN</name>
<comment type="cofactor">
    <cofactor evidence="1">
        <name>[4Fe-4S] cluster</name>
        <dbReference type="ChEBI" id="CHEBI:49883"/>
    </cofactor>
</comment>
<dbReference type="AlphaFoldDB" id="A0A4R4SW66"/>
<keyword evidence="4" id="KW-0949">S-adenosyl-L-methionine</keyword>
<dbReference type="Gene3D" id="3.40.50.280">
    <property type="entry name" value="Cobalamin-binding domain"/>
    <property type="match status" value="1"/>
</dbReference>
<dbReference type="PROSITE" id="PS51918">
    <property type="entry name" value="RADICAL_SAM"/>
    <property type="match status" value="1"/>
</dbReference>
<dbReference type="InterPro" id="IPR034466">
    <property type="entry name" value="Methyltransferase_Class_B"/>
</dbReference>
<evidence type="ECO:0000256" key="3">
    <source>
        <dbReference type="ARBA" id="ARBA00022679"/>
    </source>
</evidence>
<evidence type="ECO:0000313" key="11">
    <source>
        <dbReference type="Proteomes" id="UP000295345"/>
    </source>
</evidence>
<keyword evidence="2" id="KW-0489">Methyltransferase</keyword>
<dbReference type="PANTHER" id="PTHR43409:SF7">
    <property type="entry name" value="BLL1977 PROTEIN"/>
    <property type="match status" value="1"/>
</dbReference>
<reference evidence="10 11" key="1">
    <citation type="submission" date="2019-03" db="EMBL/GenBank/DDBJ databases">
        <title>Draft genome sequences of novel Actinobacteria.</title>
        <authorList>
            <person name="Sahin N."/>
            <person name="Ay H."/>
            <person name="Saygin H."/>
        </authorList>
    </citation>
    <scope>NUCLEOTIDE SEQUENCE [LARGE SCALE GENOMIC DNA]</scope>
    <source>
        <strain evidence="10 11">DSM 41900</strain>
    </source>
</reference>
<dbReference type="PANTHER" id="PTHR43409">
    <property type="entry name" value="ANAEROBIC MAGNESIUM-PROTOPORPHYRIN IX MONOMETHYL ESTER CYCLASE-RELATED"/>
    <property type="match status" value="1"/>
</dbReference>
<sequence>MNVLLISGLGPEFPNTSLTAGSAFEALRAPDAHREGTPGDALDLSALRVPVDGRHVPVLRPRAAAHRIRAVSSVRLQHTERDDASAAAPHLTTFTVSAILEAAGVDHELYPTEGIWNGGHPEPAGPFDVVLLSTTFIWDHATMARAIRWIEDRYPSATLVLGGQYSNLKFQQILAAHPFVRHVVRGDAEVALPRLLDALRRGEPTGDIPNLVWRDGDTGRIRLTEVRYADLEALPSPAPGGRYPVIPYESMRGCPFSCKYCSFPAASPKWRYKSAEKIAADFARYRDEHGAQYVKALDSTFTVPPTRLRALLPLLADAGLAWEAYTRANSLKDRSVVGALEEAHCRALAIGFESMNDTTLGHMRKQVKAQANRTAFELLSESSIHHWISFIVGYPGETPELFADTRDFLVNEYAGHFALYVFMLNDETMPVWQDAERFQLAVFDAEGDADEWSHVGMDSATARRLQRETLRDVRWKNDRAIQRTWQHEYELPLLPGRSTAENARVEKLVDRLGMAGADFPDPVEVADRQAGLLAELATHGVTATAAVG</sequence>
<organism evidence="10 11">
    <name type="scientific">Streptomyces hainanensis</name>
    <dbReference type="NCBI Taxonomy" id="402648"/>
    <lineage>
        <taxon>Bacteria</taxon>
        <taxon>Bacillati</taxon>
        <taxon>Actinomycetota</taxon>
        <taxon>Actinomycetes</taxon>
        <taxon>Kitasatosporales</taxon>
        <taxon>Streptomycetaceae</taxon>
        <taxon>Streptomyces</taxon>
    </lineage>
</organism>
<dbReference type="GO" id="GO:0003824">
    <property type="term" value="F:catalytic activity"/>
    <property type="evidence" value="ECO:0007669"/>
    <property type="project" value="InterPro"/>
</dbReference>
<dbReference type="SMART" id="SM00729">
    <property type="entry name" value="Elp3"/>
    <property type="match status" value="1"/>
</dbReference>
<dbReference type="GO" id="GO:0046872">
    <property type="term" value="F:metal ion binding"/>
    <property type="evidence" value="ECO:0007669"/>
    <property type="project" value="UniProtKB-KW"/>
</dbReference>
<evidence type="ECO:0000259" key="9">
    <source>
        <dbReference type="PROSITE" id="PS51918"/>
    </source>
</evidence>
<dbReference type="InterPro" id="IPR023404">
    <property type="entry name" value="rSAM_horseshoe"/>
</dbReference>
<keyword evidence="6" id="KW-0408">Iron</keyword>
<keyword evidence="3" id="KW-0808">Transferase</keyword>
<evidence type="ECO:0000256" key="4">
    <source>
        <dbReference type="ARBA" id="ARBA00022691"/>
    </source>
</evidence>
<evidence type="ECO:0000313" key="10">
    <source>
        <dbReference type="EMBL" id="TDC68461.1"/>
    </source>
</evidence>
<dbReference type="SFLD" id="SFLDG01123">
    <property type="entry name" value="methyltransferase_(Class_B)"/>
    <property type="match status" value="1"/>
</dbReference>
<comment type="caution">
    <text evidence="10">The sequence shown here is derived from an EMBL/GenBank/DDBJ whole genome shotgun (WGS) entry which is preliminary data.</text>
</comment>
<dbReference type="GO" id="GO:0031419">
    <property type="term" value="F:cobalamin binding"/>
    <property type="evidence" value="ECO:0007669"/>
    <property type="project" value="InterPro"/>
</dbReference>
<protein>
    <submittedName>
        <fullName evidence="10">Radical SAM protein</fullName>
    </submittedName>
</protein>
<evidence type="ECO:0000259" key="8">
    <source>
        <dbReference type="PROSITE" id="PS51332"/>
    </source>
</evidence>
<dbReference type="InterPro" id="IPR007197">
    <property type="entry name" value="rSAM"/>
</dbReference>
<dbReference type="InterPro" id="IPR058240">
    <property type="entry name" value="rSAM_sf"/>
</dbReference>
<dbReference type="Pfam" id="PF04055">
    <property type="entry name" value="Radical_SAM"/>
    <property type="match status" value="1"/>
</dbReference>
<dbReference type="SFLD" id="SFLDS00029">
    <property type="entry name" value="Radical_SAM"/>
    <property type="match status" value="1"/>
</dbReference>
<evidence type="ECO:0000256" key="6">
    <source>
        <dbReference type="ARBA" id="ARBA00023004"/>
    </source>
</evidence>
<proteinExistence type="predicted"/>
<evidence type="ECO:0000256" key="5">
    <source>
        <dbReference type="ARBA" id="ARBA00022723"/>
    </source>
</evidence>
<evidence type="ECO:0000256" key="2">
    <source>
        <dbReference type="ARBA" id="ARBA00022603"/>
    </source>
</evidence>
<dbReference type="GO" id="GO:0005829">
    <property type="term" value="C:cytosol"/>
    <property type="evidence" value="ECO:0007669"/>
    <property type="project" value="TreeGrafter"/>
</dbReference>
<dbReference type="PROSITE" id="PS51332">
    <property type="entry name" value="B12_BINDING"/>
    <property type="match status" value="1"/>
</dbReference>
<dbReference type="Proteomes" id="UP000295345">
    <property type="component" value="Unassembled WGS sequence"/>
</dbReference>